<reference evidence="2" key="1">
    <citation type="journal article" date="2022" name="Int. J. Mol. Sci.">
        <title>Draft Genome of Tanacetum Coccineum: Genomic Comparison of Closely Related Tanacetum-Family Plants.</title>
        <authorList>
            <person name="Yamashiro T."/>
            <person name="Shiraishi A."/>
            <person name="Nakayama K."/>
            <person name="Satake H."/>
        </authorList>
    </citation>
    <scope>NUCLEOTIDE SEQUENCE</scope>
</reference>
<evidence type="ECO:0000313" key="2">
    <source>
        <dbReference type="EMBL" id="GJT09970.1"/>
    </source>
</evidence>
<sequence>MTGNGRLFTSYKAYDGGLIVSGSNLKGKVVGGGNITHDSIIITNVEHVSGLSFNLISVGQLCDDDYVVSFTKVDCTNSKNGQMLARGHKRNGLYTCKLGDNSKQQICLAFVVDNSMLWHRKLGHANMQESSLPETKSSPLVEDDRIDEPIVQDLNGSSSLQVNVLDEGYPKKVEAKKELPIIVGYMIFCIETHTPFKFAYFLAKRMDGMEFNKDPIPFARIITTLVEFIKNEHLEDTSRISEVNDVLPMSTPFTMDSIDF</sequence>
<organism evidence="2 3">
    <name type="scientific">Tanacetum coccineum</name>
    <dbReference type="NCBI Taxonomy" id="301880"/>
    <lineage>
        <taxon>Eukaryota</taxon>
        <taxon>Viridiplantae</taxon>
        <taxon>Streptophyta</taxon>
        <taxon>Embryophyta</taxon>
        <taxon>Tracheophyta</taxon>
        <taxon>Spermatophyta</taxon>
        <taxon>Magnoliopsida</taxon>
        <taxon>eudicotyledons</taxon>
        <taxon>Gunneridae</taxon>
        <taxon>Pentapetalae</taxon>
        <taxon>asterids</taxon>
        <taxon>campanulids</taxon>
        <taxon>Asterales</taxon>
        <taxon>Asteraceae</taxon>
        <taxon>Asteroideae</taxon>
        <taxon>Anthemideae</taxon>
        <taxon>Anthemidinae</taxon>
        <taxon>Tanacetum</taxon>
    </lineage>
</organism>
<evidence type="ECO:0000259" key="1">
    <source>
        <dbReference type="Pfam" id="PF22936"/>
    </source>
</evidence>
<gene>
    <name evidence="2" type="ORF">Tco_0857012</name>
</gene>
<proteinExistence type="predicted"/>
<dbReference type="Pfam" id="PF22936">
    <property type="entry name" value="Pol_BBD"/>
    <property type="match status" value="1"/>
</dbReference>
<dbReference type="EMBL" id="BQNB010012952">
    <property type="protein sequence ID" value="GJT09970.1"/>
    <property type="molecule type" value="Genomic_DNA"/>
</dbReference>
<accession>A0ABQ5B5F5</accession>
<reference evidence="2" key="2">
    <citation type="submission" date="2022-01" db="EMBL/GenBank/DDBJ databases">
        <authorList>
            <person name="Yamashiro T."/>
            <person name="Shiraishi A."/>
            <person name="Satake H."/>
            <person name="Nakayama K."/>
        </authorList>
    </citation>
    <scope>NUCLEOTIDE SEQUENCE</scope>
</reference>
<dbReference type="Proteomes" id="UP001151760">
    <property type="component" value="Unassembled WGS sequence"/>
</dbReference>
<keyword evidence="3" id="KW-1185">Reference proteome</keyword>
<evidence type="ECO:0000313" key="3">
    <source>
        <dbReference type="Proteomes" id="UP001151760"/>
    </source>
</evidence>
<name>A0ABQ5B5F5_9ASTR</name>
<feature type="domain" description="Retrovirus-related Pol polyprotein from transposon TNT 1-94-like beta-barrel" evidence="1">
    <location>
        <begin position="1"/>
        <end position="65"/>
    </location>
</feature>
<dbReference type="InterPro" id="IPR054722">
    <property type="entry name" value="PolX-like_BBD"/>
</dbReference>
<protein>
    <submittedName>
        <fullName evidence="2">Retrotransposon protein</fullName>
    </submittedName>
</protein>
<comment type="caution">
    <text evidence="2">The sequence shown here is derived from an EMBL/GenBank/DDBJ whole genome shotgun (WGS) entry which is preliminary data.</text>
</comment>